<dbReference type="AlphaFoldDB" id="A0A936ZUH6"/>
<reference evidence="2" key="1">
    <citation type="submission" date="2021-01" db="EMBL/GenBank/DDBJ databases">
        <title>Ramlibacter sp. strain AW1 16S ribosomal RNA gene Genome sequencing and assembly.</title>
        <authorList>
            <person name="Kang M."/>
        </authorList>
    </citation>
    <scope>NUCLEOTIDE SEQUENCE</scope>
    <source>
        <strain evidence="2">AW1</strain>
    </source>
</reference>
<proteinExistence type="predicted"/>
<feature type="compositionally biased region" description="Low complexity" evidence="1">
    <location>
        <begin position="193"/>
        <end position="209"/>
    </location>
</feature>
<comment type="caution">
    <text evidence="2">The sequence shown here is derived from an EMBL/GenBank/DDBJ whole genome shotgun (WGS) entry which is preliminary data.</text>
</comment>
<keyword evidence="3" id="KW-1185">Reference proteome</keyword>
<feature type="region of interest" description="Disordered" evidence="1">
    <location>
        <begin position="193"/>
        <end position="227"/>
    </location>
</feature>
<organism evidence="2 3">
    <name type="scientific">Ramlibacter aurantiacus</name>
    <dbReference type="NCBI Taxonomy" id="2801330"/>
    <lineage>
        <taxon>Bacteria</taxon>
        <taxon>Pseudomonadati</taxon>
        <taxon>Pseudomonadota</taxon>
        <taxon>Betaproteobacteria</taxon>
        <taxon>Burkholderiales</taxon>
        <taxon>Comamonadaceae</taxon>
        <taxon>Ramlibacter</taxon>
    </lineage>
</organism>
<evidence type="ECO:0000313" key="3">
    <source>
        <dbReference type="Proteomes" id="UP000613011"/>
    </source>
</evidence>
<name>A0A936ZUH6_9BURK</name>
<gene>
    <name evidence="2" type="ORF">JI739_10755</name>
</gene>
<dbReference type="Proteomes" id="UP000613011">
    <property type="component" value="Unassembled WGS sequence"/>
</dbReference>
<feature type="region of interest" description="Disordered" evidence="1">
    <location>
        <begin position="1"/>
        <end position="41"/>
    </location>
</feature>
<evidence type="ECO:0000256" key="1">
    <source>
        <dbReference type="SAM" id="MobiDB-lite"/>
    </source>
</evidence>
<dbReference type="EMBL" id="JAEQNA010000003">
    <property type="protein sequence ID" value="MBL0420824.1"/>
    <property type="molecule type" value="Genomic_DNA"/>
</dbReference>
<accession>A0A936ZUH6</accession>
<sequence>MTSRSCESRAPTQAWGGDDRKAGGAAEGPGRRAGTQGDDEIGRTATQQLRKLFAGNRKIPAQKFQEFRRQYAQFVFTEAGIKDQAQEAIRTALDVNAAPRSAMNSWDIQGAVDSVVERLVPGAILKDQGLLAPYRAEAYATRLVHRWGGVDPGISNSLMRDVRKLALVNTRGLDASVIQAMVAARISESTSRQARQKAAAASEPGPAAPVRESKAAAPVRPSAPPLPGKLGLEDVEAYVSRLFAQAAERGEIGPEDVGRLSRRVASDIAVRSGGVDMSLIQMRVRHVLTQIAENPGGW</sequence>
<evidence type="ECO:0000313" key="2">
    <source>
        <dbReference type="EMBL" id="MBL0420824.1"/>
    </source>
</evidence>
<protein>
    <submittedName>
        <fullName evidence="2">Uncharacterized protein</fullName>
    </submittedName>
</protein>
<dbReference type="RefSeq" id="WP_201683897.1">
    <property type="nucleotide sequence ID" value="NZ_JAEQNA010000003.1"/>
</dbReference>